<evidence type="ECO:0000313" key="1">
    <source>
        <dbReference type="EMBL" id="MBO1317983.1"/>
    </source>
</evidence>
<name>A0A8J7U357_9BACT</name>
<accession>A0A8J7U357</accession>
<gene>
    <name evidence="1" type="ORF">J3U88_05875</name>
</gene>
<comment type="caution">
    <text evidence="1">The sequence shown here is derived from an EMBL/GenBank/DDBJ whole genome shotgun (WGS) entry which is preliminary data.</text>
</comment>
<dbReference type="Proteomes" id="UP000664417">
    <property type="component" value="Unassembled WGS sequence"/>
</dbReference>
<proteinExistence type="predicted"/>
<organism evidence="1 2">
    <name type="scientific">Acanthopleuribacter pedis</name>
    <dbReference type="NCBI Taxonomy" id="442870"/>
    <lineage>
        <taxon>Bacteria</taxon>
        <taxon>Pseudomonadati</taxon>
        <taxon>Acidobacteriota</taxon>
        <taxon>Holophagae</taxon>
        <taxon>Acanthopleuribacterales</taxon>
        <taxon>Acanthopleuribacteraceae</taxon>
        <taxon>Acanthopleuribacter</taxon>
    </lineage>
</organism>
<dbReference type="EMBL" id="JAFREP010000004">
    <property type="protein sequence ID" value="MBO1317983.1"/>
    <property type="molecule type" value="Genomic_DNA"/>
</dbReference>
<evidence type="ECO:0000313" key="2">
    <source>
        <dbReference type="Proteomes" id="UP000664417"/>
    </source>
</evidence>
<keyword evidence="2" id="KW-1185">Reference proteome</keyword>
<sequence length="117" mass="13302">MTKKEIYIQLLRSLLPAARNLLAHLNRGSVFQAKKNKAIAQDVFDILRFTHHIPHLLLCEKDQITKSDLRFLSWQCDEFLASEVSKSAYGEEPSRLIQELQALADAHPETSQGCTVL</sequence>
<dbReference type="RefSeq" id="WP_207857521.1">
    <property type="nucleotide sequence ID" value="NZ_JAFREP010000004.1"/>
</dbReference>
<dbReference type="AlphaFoldDB" id="A0A8J7U357"/>
<protein>
    <submittedName>
        <fullName evidence="1">Uncharacterized protein</fullName>
    </submittedName>
</protein>
<reference evidence="1" key="1">
    <citation type="submission" date="2021-03" db="EMBL/GenBank/DDBJ databases">
        <authorList>
            <person name="Wang G."/>
        </authorList>
    </citation>
    <scope>NUCLEOTIDE SEQUENCE</scope>
    <source>
        <strain evidence="1">KCTC 12899</strain>
    </source>
</reference>